<feature type="domain" description="Cytochrome c" evidence="6">
    <location>
        <begin position="198"/>
        <end position="292"/>
    </location>
</feature>
<protein>
    <submittedName>
        <fullName evidence="7">C-type cytochrome</fullName>
    </submittedName>
</protein>
<sequence>MLCKILKWTGIGIACLLVTGLLGYWYISYQLKKQLEKTYQVTLRLIQIPDDPALISRGKHLVAIRGCVECHGENMAGKVIIENPALGKLVAPNLTRGKGGIPEHYTATDWLKAIQHGLRSYNTSLTIMPSKEYVQLAQQDMAAIIAYCQSLPPVDNSLPDIQIGPVLRVVNYLGKVNLLSAEDIDHKLQLLPEVNTQVSAAYGKYLSVMCSACHRENLKGGDPVLPGFPSPPNITSSGIIGKVNEAQFMKTLRTGITHQGKQINNEHMPWKVTANFSDDEIKSIYLYLLSLE</sequence>
<keyword evidence="5" id="KW-1133">Transmembrane helix</keyword>
<dbReference type="Pfam" id="PF00034">
    <property type="entry name" value="Cytochrom_C"/>
    <property type="match status" value="2"/>
</dbReference>
<keyword evidence="3 4" id="KW-0408">Iron</keyword>
<organism evidence="7 8">
    <name type="scientific">Rhodocytophaga aerolata</name>
    <dbReference type="NCBI Taxonomy" id="455078"/>
    <lineage>
        <taxon>Bacteria</taxon>
        <taxon>Pseudomonadati</taxon>
        <taxon>Bacteroidota</taxon>
        <taxon>Cytophagia</taxon>
        <taxon>Cytophagales</taxon>
        <taxon>Rhodocytophagaceae</taxon>
        <taxon>Rhodocytophaga</taxon>
    </lineage>
</organism>
<keyword evidence="5" id="KW-0812">Transmembrane</keyword>
<feature type="transmembrane region" description="Helical" evidence="5">
    <location>
        <begin position="6"/>
        <end position="27"/>
    </location>
</feature>
<evidence type="ECO:0000259" key="6">
    <source>
        <dbReference type="PROSITE" id="PS51007"/>
    </source>
</evidence>
<dbReference type="PROSITE" id="PS51007">
    <property type="entry name" value="CYTC"/>
    <property type="match status" value="2"/>
</dbReference>
<evidence type="ECO:0000313" key="7">
    <source>
        <dbReference type="EMBL" id="MDO1450245.1"/>
    </source>
</evidence>
<dbReference type="RefSeq" id="WP_302041047.1">
    <property type="nucleotide sequence ID" value="NZ_JAUKPO010000027.1"/>
</dbReference>
<keyword evidence="2 4" id="KW-0479">Metal-binding</keyword>
<dbReference type="InterPro" id="IPR036909">
    <property type="entry name" value="Cyt_c-like_dom_sf"/>
</dbReference>
<evidence type="ECO:0000256" key="5">
    <source>
        <dbReference type="SAM" id="Phobius"/>
    </source>
</evidence>
<gene>
    <name evidence="7" type="ORF">Q0590_28450</name>
</gene>
<keyword evidence="8" id="KW-1185">Reference proteome</keyword>
<dbReference type="Gene3D" id="1.10.760.10">
    <property type="entry name" value="Cytochrome c-like domain"/>
    <property type="match status" value="2"/>
</dbReference>
<evidence type="ECO:0000256" key="1">
    <source>
        <dbReference type="ARBA" id="ARBA00022617"/>
    </source>
</evidence>
<keyword evidence="1 4" id="KW-0349">Heme</keyword>
<comment type="caution">
    <text evidence="7">The sequence shown here is derived from an EMBL/GenBank/DDBJ whole genome shotgun (WGS) entry which is preliminary data.</text>
</comment>
<dbReference type="SUPFAM" id="SSF46626">
    <property type="entry name" value="Cytochrome c"/>
    <property type="match status" value="2"/>
</dbReference>
<dbReference type="InterPro" id="IPR051459">
    <property type="entry name" value="Cytochrome_c-type_DH"/>
</dbReference>
<keyword evidence="5" id="KW-0472">Membrane</keyword>
<feature type="domain" description="Cytochrome c" evidence="6">
    <location>
        <begin position="53"/>
        <end position="152"/>
    </location>
</feature>
<proteinExistence type="predicted"/>
<dbReference type="PANTHER" id="PTHR35008:SF4">
    <property type="entry name" value="BLL4482 PROTEIN"/>
    <property type="match status" value="1"/>
</dbReference>
<accession>A0ABT8RDR2</accession>
<dbReference type="EMBL" id="JAUKPO010000027">
    <property type="protein sequence ID" value="MDO1450245.1"/>
    <property type="molecule type" value="Genomic_DNA"/>
</dbReference>
<evidence type="ECO:0000313" key="8">
    <source>
        <dbReference type="Proteomes" id="UP001168528"/>
    </source>
</evidence>
<dbReference type="Proteomes" id="UP001168528">
    <property type="component" value="Unassembled WGS sequence"/>
</dbReference>
<evidence type="ECO:0000256" key="2">
    <source>
        <dbReference type="ARBA" id="ARBA00022723"/>
    </source>
</evidence>
<dbReference type="PANTHER" id="PTHR35008">
    <property type="entry name" value="BLL4482 PROTEIN-RELATED"/>
    <property type="match status" value="1"/>
</dbReference>
<name>A0ABT8RDR2_9BACT</name>
<evidence type="ECO:0000256" key="4">
    <source>
        <dbReference type="PROSITE-ProRule" id="PRU00433"/>
    </source>
</evidence>
<reference evidence="7" key="1">
    <citation type="submission" date="2023-07" db="EMBL/GenBank/DDBJ databases">
        <title>The genome sequence of Rhodocytophaga aerolata KACC 12507.</title>
        <authorList>
            <person name="Zhang X."/>
        </authorList>
    </citation>
    <scope>NUCLEOTIDE SEQUENCE</scope>
    <source>
        <strain evidence="7">KACC 12507</strain>
    </source>
</reference>
<dbReference type="InterPro" id="IPR009056">
    <property type="entry name" value="Cyt_c-like_dom"/>
</dbReference>
<evidence type="ECO:0000256" key="3">
    <source>
        <dbReference type="ARBA" id="ARBA00023004"/>
    </source>
</evidence>